<evidence type="ECO:0000313" key="3">
    <source>
        <dbReference type="Proteomes" id="UP000078228"/>
    </source>
</evidence>
<dbReference type="AlphaFoldDB" id="A0A198UEE2"/>
<evidence type="ECO:0000256" key="1">
    <source>
        <dbReference type="SAM" id="SignalP"/>
    </source>
</evidence>
<evidence type="ECO:0000313" key="2">
    <source>
        <dbReference type="EMBL" id="OAU94739.1"/>
    </source>
</evidence>
<gene>
    <name evidence="2" type="ORF">AO384_2096</name>
</gene>
<feature type="signal peptide" evidence="1">
    <location>
        <begin position="1"/>
        <end position="24"/>
    </location>
</feature>
<dbReference type="OrthoDB" id="7062395at2"/>
<dbReference type="PATRIC" id="fig|480.237.peg.192"/>
<dbReference type="RefSeq" id="WP_064609925.1">
    <property type="nucleotide sequence ID" value="NZ_LXHB01000019.1"/>
</dbReference>
<accession>A0A198UEE2</accession>
<dbReference type="EMBL" id="LXHC01000028">
    <property type="protein sequence ID" value="OAU94739.1"/>
    <property type="molecule type" value="Genomic_DNA"/>
</dbReference>
<sequence>MTKIPFALFSSALIASAFVMPAQAEEYNRVSFSTEVKSEIANDEMHAVMTKTAQASTVAAIAKELNNSINTAMQIAKRYPEVVVTTGRQSTYPRYANNSSKIVGFTGTASLNIKSNDFEKASQLIADLQSILVIQNIGFGVSKELRDSEEKRLKLQAIARFTSDAQIISQAFGANSYKIVKVSLGSNNYYHPMPVMATAKFADASDASIPAQNLEAGTTTLNYSANGTIEVDK</sequence>
<dbReference type="Gene3D" id="3.30.70.2970">
    <property type="entry name" value="Protein of unknown function (DUF541), domain 2"/>
    <property type="match status" value="1"/>
</dbReference>
<dbReference type="InterPro" id="IPR052022">
    <property type="entry name" value="26kDa_periplasmic_antigen"/>
</dbReference>
<organism evidence="2 3">
    <name type="scientific">Moraxella catarrhalis</name>
    <name type="common">Branhamella catarrhalis</name>
    <dbReference type="NCBI Taxonomy" id="480"/>
    <lineage>
        <taxon>Bacteria</taxon>
        <taxon>Pseudomonadati</taxon>
        <taxon>Pseudomonadota</taxon>
        <taxon>Gammaproteobacteria</taxon>
        <taxon>Moraxellales</taxon>
        <taxon>Moraxellaceae</taxon>
        <taxon>Moraxella</taxon>
    </lineage>
</organism>
<protein>
    <submittedName>
        <fullName evidence="2">Putative exported protein</fullName>
    </submittedName>
</protein>
<keyword evidence="3" id="KW-1185">Reference proteome</keyword>
<comment type="caution">
    <text evidence="2">The sequence shown here is derived from an EMBL/GenBank/DDBJ whole genome shotgun (WGS) entry which is preliminary data.</text>
</comment>
<reference evidence="2 3" key="1">
    <citation type="journal article" date="2016" name="Genome Biol. Evol.">
        <title>Comparative Genomic Analyses of the Moraxella catarrhalis Serosensitive and Seroresistant Lineages Demonstrate Their Independent Evolution.</title>
        <authorList>
            <person name="Earl J.P."/>
            <person name="de Vries S.P."/>
            <person name="Ahmed A."/>
            <person name="Powell E."/>
            <person name="Schultz M.P."/>
            <person name="Hermans P.W."/>
            <person name="Hill D.J."/>
            <person name="Zhou Z."/>
            <person name="Constantinidou C.I."/>
            <person name="Hu F.Z."/>
            <person name="Bootsma H.J."/>
            <person name="Ehrlich G.D."/>
        </authorList>
    </citation>
    <scope>NUCLEOTIDE SEQUENCE [LARGE SCALE GENOMIC DNA]</scope>
    <source>
        <strain evidence="2 3">Z7542</strain>
    </source>
</reference>
<name>A0A198UEE2_MORCA</name>
<feature type="chain" id="PRO_5008279735" evidence="1">
    <location>
        <begin position="25"/>
        <end position="233"/>
    </location>
</feature>
<dbReference type="PANTHER" id="PTHR34387">
    <property type="entry name" value="SLR1258 PROTEIN"/>
    <property type="match status" value="1"/>
</dbReference>
<dbReference type="PANTHER" id="PTHR34387:SF1">
    <property type="entry name" value="PERIPLASMIC IMMUNOGENIC PROTEIN"/>
    <property type="match status" value="1"/>
</dbReference>
<dbReference type="Gene3D" id="3.30.110.170">
    <property type="entry name" value="Protein of unknown function (DUF541), domain 1"/>
    <property type="match status" value="1"/>
</dbReference>
<dbReference type="InterPro" id="IPR007497">
    <property type="entry name" value="SIMPL/DUF541"/>
</dbReference>
<dbReference type="Proteomes" id="UP000078228">
    <property type="component" value="Unassembled WGS sequence"/>
</dbReference>
<dbReference type="GO" id="GO:0006974">
    <property type="term" value="P:DNA damage response"/>
    <property type="evidence" value="ECO:0007669"/>
    <property type="project" value="TreeGrafter"/>
</dbReference>
<dbReference type="Pfam" id="PF04402">
    <property type="entry name" value="SIMPL"/>
    <property type="match status" value="1"/>
</dbReference>
<keyword evidence="1" id="KW-0732">Signal</keyword>
<proteinExistence type="predicted"/>